<dbReference type="InterPro" id="IPR028096">
    <property type="entry name" value="EfeO_Cupredoxin"/>
</dbReference>
<dbReference type="Proteomes" id="UP000563426">
    <property type="component" value="Unassembled WGS sequence"/>
</dbReference>
<dbReference type="SUPFAM" id="SSF49503">
    <property type="entry name" value="Cupredoxins"/>
    <property type="match status" value="1"/>
</dbReference>
<protein>
    <submittedName>
        <fullName evidence="4">Copper transporter</fullName>
    </submittedName>
</protein>
<evidence type="ECO:0000313" key="5">
    <source>
        <dbReference type="Proteomes" id="UP000563426"/>
    </source>
</evidence>
<dbReference type="Gene3D" id="2.60.40.420">
    <property type="entry name" value="Cupredoxins - blue copper proteins"/>
    <property type="match status" value="1"/>
</dbReference>
<organism evidence="4 5">
    <name type="scientific">Corallococcus exercitus</name>
    <dbReference type="NCBI Taxonomy" id="2316736"/>
    <lineage>
        <taxon>Bacteria</taxon>
        <taxon>Pseudomonadati</taxon>
        <taxon>Myxococcota</taxon>
        <taxon>Myxococcia</taxon>
        <taxon>Myxococcales</taxon>
        <taxon>Cystobacterineae</taxon>
        <taxon>Myxococcaceae</taxon>
        <taxon>Corallococcus</taxon>
    </lineage>
</organism>
<accession>A0A3A8IAW3</accession>
<feature type="chain" id="PRO_5044076080" evidence="2">
    <location>
        <begin position="31"/>
        <end position="140"/>
    </location>
</feature>
<evidence type="ECO:0000256" key="2">
    <source>
        <dbReference type="SAM" id="SignalP"/>
    </source>
</evidence>
<dbReference type="EMBL" id="JABFJV010000441">
    <property type="protein sequence ID" value="NOK39268.1"/>
    <property type="molecule type" value="Genomic_DNA"/>
</dbReference>
<feature type="region of interest" description="Disordered" evidence="1">
    <location>
        <begin position="30"/>
        <end position="49"/>
    </location>
</feature>
<keyword evidence="5" id="KW-1185">Reference proteome</keyword>
<dbReference type="Pfam" id="PF13473">
    <property type="entry name" value="Cupredoxin_1"/>
    <property type="match status" value="1"/>
</dbReference>
<dbReference type="OrthoDB" id="5521325at2"/>
<proteinExistence type="predicted"/>
<dbReference type="AlphaFoldDB" id="A0A3A8IAW3"/>
<keyword evidence="2" id="KW-0732">Signal</keyword>
<evidence type="ECO:0000259" key="3">
    <source>
        <dbReference type="Pfam" id="PF13473"/>
    </source>
</evidence>
<feature type="signal peptide" evidence="2">
    <location>
        <begin position="1"/>
        <end position="30"/>
    </location>
</feature>
<reference evidence="4 5" key="1">
    <citation type="submission" date="2020-05" db="EMBL/GenBank/DDBJ databases">
        <authorList>
            <person name="Whitworth D."/>
        </authorList>
    </citation>
    <scope>NUCLEOTIDE SEQUENCE [LARGE SCALE GENOMIC DNA]</scope>
    <source>
        <strain evidence="4 5">AB043B</strain>
    </source>
</reference>
<gene>
    <name evidence="4" type="ORF">HMI49_39435</name>
</gene>
<feature type="domain" description="EfeO-type cupredoxin-like" evidence="3">
    <location>
        <begin position="50"/>
        <end position="139"/>
    </location>
</feature>
<name>A0A3A8IAW3_9BACT</name>
<dbReference type="InterPro" id="IPR008972">
    <property type="entry name" value="Cupredoxin"/>
</dbReference>
<dbReference type="RefSeq" id="WP_120524721.1">
    <property type="nucleotide sequence ID" value="NZ_JABFJV010000441.1"/>
</dbReference>
<evidence type="ECO:0000256" key="1">
    <source>
        <dbReference type="SAM" id="MobiDB-lite"/>
    </source>
</evidence>
<evidence type="ECO:0000313" key="4">
    <source>
        <dbReference type="EMBL" id="NOK39268.1"/>
    </source>
</evidence>
<comment type="caution">
    <text evidence="4">The sequence shown here is derived from an EMBL/GenBank/DDBJ whole genome shotgun (WGS) entry which is preliminary data.</text>
</comment>
<sequence length="140" mass="15011">MRPFFSRIIKPWLALTAAAVLAGASQQACSKESSAKEPGATGAQEVGRRENGVHVVDLAVTEKGFEPSPVQLKKGEPVKLVVTRKTDLTCATELVMDEYKIDTKLPLNTPVDITFTPNQSGTLKYGCAMGKMIAGTFVVD</sequence>